<organism evidence="2 3">
    <name type="scientific">Paenibacillus vini</name>
    <dbReference type="NCBI Taxonomy" id="1476024"/>
    <lineage>
        <taxon>Bacteria</taxon>
        <taxon>Bacillati</taxon>
        <taxon>Bacillota</taxon>
        <taxon>Bacilli</taxon>
        <taxon>Bacillales</taxon>
        <taxon>Paenibacillaceae</taxon>
        <taxon>Paenibacillus</taxon>
    </lineage>
</organism>
<proteinExistence type="predicted"/>
<evidence type="ECO:0000313" key="3">
    <source>
        <dbReference type="Proteomes" id="UP000679992"/>
    </source>
</evidence>
<accession>A0ABQ4ME93</accession>
<protein>
    <recommendedName>
        <fullName evidence="4">Zinc-ribbon domain-containing protein</fullName>
    </recommendedName>
</protein>
<feature type="transmembrane region" description="Helical" evidence="1">
    <location>
        <begin position="143"/>
        <end position="169"/>
    </location>
</feature>
<comment type="caution">
    <text evidence="2">The sequence shown here is derived from an EMBL/GenBank/DDBJ whole genome shotgun (WGS) entry which is preliminary data.</text>
</comment>
<gene>
    <name evidence="2" type="ORF">J42TS3_30170</name>
</gene>
<feature type="transmembrane region" description="Helical" evidence="1">
    <location>
        <begin position="209"/>
        <end position="229"/>
    </location>
</feature>
<feature type="transmembrane region" description="Helical" evidence="1">
    <location>
        <begin position="175"/>
        <end position="197"/>
    </location>
</feature>
<dbReference type="RefSeq" id="WP_213655407.1">
    <property type="nucleotide sequence ID" value="NZ_BOSL01000009.1"/>
</dbReference>
<dbReference type="Proteomes" id="UP000679992">
    <property type="component" value="Unassembled WGS sequence"/>
</dbReference>
<keyword evidence="3" id="KW-1185">Reference proteome</keyword>
<feature type="transmembrane region" description="Helical" evidence="1">
    <location>
        <begin position="114"/>
        <end position="131"/>
    </location>
</feature>
<reference evidence="2 3" key="1">
    <citation type="submission" date="2021-03" db="EMBL/GenBank/DDBJ databases">
        <title>Antimicrobial resistance genes in bacteria isolated from Japanese honey, and their potential for conferring macrolide and lincosamide resistance in the American foulbrood pathogen Paenibacillus larvae.</title>
        <authorList>
            <person name="Okamoto M."/>
            <person name="Kumagai M."/>
            <person name="Kanamori H."/>
            <person name="Takamatsu D."/>
        </authorList>
    </citation>
    <scope>NUCLEOTIDE SEQUENCE [LARGE SCALE GENOMIC DNA]</scope>
    <source>
        <strain evidence="2 3">J42TS3</strain>
    </source>
</reference>
<keyword evidence="1" id="KW-1133">Transmembrane helix</keyword>
<sequence length="244" mass="26745">MICPNCRHSQSNENAKFCEDCGTPLLKTTGEGQQANAYLENAKQASRLYFKFFASALKSPAAYAKGVGREQFINGIITIVLYSLVVPLIIYFGFHRLAGWIDYPFLDLVLRPALAFAIMSILTVAYCFLAIKYGKGKGNFQEVAARFGVYLVPFTALLLLALLMAILQVNMLQSLLLMVGLFGAMFAVPAFVISSLMPEEGGMFDRLQSTILVYIASSITVGLLGNVLFGRIGRLLGDGMSLFY</sequence>
<evidence type="ECO:0008006" key="4">
    <source>
        <dbReference type="Google" id="ProtNLM"/>
    </source>
</evidence>
<evidence type="ECO:0000313" key="2">
    <source>
        <dbReference type="EMBL" id="GIP53982.1"/>
    </source>
</evidence>
<feature type="transmembrane region" description="Helical" evidence="1">
    <location>
        <begin position="72"/>
        <end position="94"/>
    </location>
</feature>
<keyword evidence="1" id="KW-0472">Membrane</keyword>
<keyword evidence="1" id="KW-0812">Transmembrane</keyword>
<dbReference type="EMBL" id="BOSL01000009">
    <property type="protein sequence ID" value="GIP53982.1"/>
    <property type="molecule type" value="Genomic_DNA"/>
</dbReference>
<evidence type="ECO:0000256" key="1">
    <source>
        <dbReference type="SAM" id="Phobius"/>
    </source>
</evidence>
<name>A0ABQ4ME93_9BACL</name>